<evidence type="ECO:0000256" key="7">
    <source>
        <dbReference type="ARBA" id="ARBA00023180"/>
    </source>
</evidence>
<dbReference type="InterPro" id="IPR005629">
    <property type="entry name" value="Skn1/Kre6/Sbg1"/>
</dbReference>
<dbReference type="Pfam" id="PF03935">
    <property type="entry name" value="SKN1_KRE6_Sbg1"/>
    <property type="match status" value="1"/>
</dbReference>
<dbReference type="PANTHER" id="PTHR31361:SF1">
    <property type="entry name" value="BETA-GLUCAN SYNTHESIS-ASSOCIATED PROTEIN KRE6-RELATED"/>
    <property type="match status" value="1"/>
</dbReference>
<proteinExistence type="inferred from homology"/>
<evidence type="ECO:0000256" key="2">
    <source>
        <dbReference type="ARBA" id="ARBA00010962"/>
    </source>
</evidence>
<evidence type="ECO:0000256" key="1">
    <source>
        <dbReference type="ARBA" id="ARBA00004606"/>
    </source>
</evidence>
<keyword evidence="3 9" id="KW-0812">Transmembrane</keyword>
<keyword evidence="12" id="KW-1185">Reference proteome</keyword>
<dbReference type="STRING" id="1314782.A0A165NBX8"/>
<dbReference type="FunFam" id="2.60.120.200:FF:000135">
    <property type="entry name" value="Related to KRE6-glucan synthase subunit"/>
    <property type="match status" value="1"/>
</dbReference>
<dbReference type="Gene3D" id="2.60.120.200">
    <property type="match status" value="2"/>
</dbReference>
<dbReference type="GO" id="GO:0015926">
    <property type="term" value="F:glucosidase activity"/>
    <property type="evidence" value="ECO:0007669"/>
    <property type="project" value="TreeGrafter"/>
</dbReference>
<dbReference type="OrthoDB" id="412647at2759"/>
<dbReference type="AlphaFoldDB" id="A0A165NBX8"/>
<gene>
    <name evidence="11" type="ORF">NEOLEDRAFT_1077828</name>
</gene>
<feature type="transmembrane region" description="Helical" evidence="9">
    <location>
        <begin position="88"/>
        <end position="112"/>
    </location>
</feature>
<keyword evidence="11" id="KW-0378">Hydrolase</keyword>
<protein>
    <submittedName>
        <fullName evidence="11">Glycoside hydrolase family 16 protein</fullName>
    </submittedName>
</protein>
<dbReference type="PANTHER" id="PTHR31361">
    <property type="entry name" value="BETA-GLUCAN SYNTHESIS-ASSOCIATED PROTEIN KRE6-RELATED"/>
    <property type="match status" value="1"/>
</dbReference>
<sequence length="599" mass="66596">MLLYRLVSDDDNAALLPPRSLQGNNRDSVISSSGDSEYSMSTDSKYPSGISVAHSRGLVAYAYDPAVDDLEGDLEDEKPTRSCCGWRGVMNIGLLVILVLALLCLFVGYPVLTYFRDHYKNIAVADNTRVNGTGQVPVLTYLPSFQMPELVDPDTPDDAKTRKGFDGYDYELVFSDEFNTDGRTFYPGDDPFWEAVNIWYGSTMDQEWYDPDQITTTGGHLRILMEQVETNGLPYRSGMLQSWNKFCFTHGYLEVSLTLPGPDSNTQGYWPGAWTMGNLGRPGYMATTDGTWPYSYDSCDVGTFPNQTYKDGSGPAAALHSDQSRSKYNYELSWLPGQRLSSCTCPGEDHPGPSVSKGRGAPEIDILEAEKDKLTNVGQVVSQSAQFAPFTHDYLYQNDTTDEWWINDTSITRPNTYRYFECSQQAVSALTHLPDNMFQGSGQVFTTLGFEYWTNPSNPSDGFITWQTAGSPTVRMGASAMGPDTGNNGSQVGQRLVPEEPMSIVLNLGISSNWQTIDLTTMEFPAEMLVDYVRVYQRSGETNVGCSPSDYPTEDYISAHMEAYTNPNYTHWKTMSDGSGVGYSWPKNSLVRVTPSVWC</sequence>
<dbReference type="Proteomes" id="UP000076761">
    <property type="component" value="Unassembled WGS sequence"/>
</dbReference>
<reference evidence="11 12" key="1">
    <citation type="journal article" date="2016" name="Mol. Biol. Evol.">
        <title>Comparative Genomics of Early-Diverging Mushroom-Forming Fungi Provides Insights into the Origins of Lignocellulose Decay Capabilities.</title>
        <authorList>
            <person name="Nagy L.G."/>
            <person name="Riley R."/>
            <person name="Tritt A."/>
            <person name="Adam C."/>
            <person name="Daum C."/>
            <person name="Floudas D."/>
            <person name="Sun H."/>
            <person name="Yadav J.S."/>
            <person name="Pangilinan J."/>
            <person name="Larsson K.H."/>
            <person name="Matsuura K."/>
            <person name="Barry K."/>
            <person name="Labutti K."/>
            <person name="Kuo R."/>
            <person name="Ohm R.A."/>
            <person name="Bhattacharya S.S."/>
            <person name="Shirouzu T."/>
            <person name="Yoshinaga Y."/>
            <person name="Martin F.M."/>
            <person name="Grigoriev I.V."/>
            <person name="Hibbett D.S."/>
        </authorList>
    </citation>
    <scope>NUCLEOTIDE SEQUENCE [LARGE SCALE GENOMIC DNA]</scope>
    <source>
        <strain evidence="11 12">HHB14362 ss-1</strain>
    </source>
</reference>
<evidence type="ECO:0000256" key="8">
    <source>
        <dbReference type="ARBA" id="ARBA00023316"/>
    </source>
</evidence>
<evidence type="ECO:0000256" key="6">
    <source>
        <dbReference type="ARBA" id="ARBA00023136"/>
    </source>
</evidence>
<dbReference type="InParanoid" id="A0A165NBX8"/>
<keyword evidence="7" id="KW-0325">Glycoprotein</keyword>
<organism evidence="11 12">
    <name type="scientific">Neolentinus lepideus HHB14362 ss-1</name>
    <dbReference type="NCBI Taxonomy" id="1314782"/>
    <lineage>
        <taxon>Eukaryota</taxon>
        <taxon>Fungi</taxon>
        <taxon>Dikarya</taxon>
        <taxon>Basidiomycota</taxon>
        <taxon>Agaricomycotina</taxon>
        <taxon>Agaricomycetes</taxon>
        <taxon>Gloeophyllales</taxon>
        <taxon>Gloeophyllaceae</taxon>
        <taxon>Neolentinus</taxon>
    </lineage>
</organism>
<dbReference type="GO" id="GO:0031505">
    <property type="term" value="P:fungal-type cell wall organization"/>
    <property type="evidence" value="ECO:0007669"/>
    <property type="project" value="TreeGrafter"/>
</dbReference>
<comment type="similarity">
    <text evidence="2">Belongs to the SKN1/KRE6 family.</text>
</comment>
<dbReference type="GO" id="GO:0005886">
    <property type="term" value="C:plasma membrane"/>
    <property type="evidence" value="ECO:0007669"/>
    <property type="project" value="TreeGrafter"/>
</dbReference>
<evidence type="ECO:0000256" key="5">
    <source>
        <dbReference type="ARBA" id="ARBA00022989"/>
    </source>
</evidence>
<evidence type="ECO:0000259" key="10">
    <source>
        <dbReference type="PROSITE" id="PS51762"/>
    </source>
</evidence>
<evidence type="ECO:0000256" key="9">
    <source>
        <dbReference type="SAM" id="Phobius"/>
    </source>
</evidence>
<evidence type="ECO:0000256" key="4">
    <source>
        <dbReference type="ARBA" id="ARBA00022968"/>
    </source>
</evidence>
<dbReference type="FunCoup" id="A0A165NBX8">
    <property type="interactions" value="71"/>
</dbReference>
<evidence type="ECO:0000313" key="11">
    <source>
        <dbReference type="EMBL" id="KZT19441.1"/>
    </source>
</evidence>
<evidence type="ECO:0000313" key="12">
    <source>
        <dbReference type="Proteomes" id="UP000076761"/>
    </source>
</evidence>
<evidence type="ECO:0000256" key="3">
    <source>
        <dbReference type="ARBA" id="ARBA00022692"/>
    </source>
</evidence>
<feature type="domain" description="GH16" evidence="10">
    <location>
        <begin position="163"/>
        <end position="541"/>
    </location>
</feature>
<dbReference type="InterPro" id="IPR000757">
    <property type="entry name" value="Beta-glucanase-like"/>
</dbReference>
<dbReference type="GO" id="GO:0005789">
    <property type="term" value="C:endoplasmic reticulum membrane"/>
    <property type="evidence" value="ECO:0007669"/>
    <property type="project" value="TreeGrafter"/>
</dbReference>
<keyword evidence="6 9" id="KW-0472">Membrane</keyword>
<dbReference type="SUPFAM" id="SSF49899">
    <property type="entry name" value="Concanavalin A-like lectins/glucanases"/>
    <property type="match status" value="1"/>
</dbReference>
<dbReference type="EMBL" id="KV425641">
    <property type="protein sequence ID" value="KZT19441.1"/>
    <property type="molecule type" value="Genomic_DNA"/>
</dbReference>
<keyword evidence="4" id="KW-0735">Signal-anchor</keyword>
<dbReference type="PROSITE" id="PS51762">
    <property type="entry name" value="GH16_2"/>
    <property type="match status" value="1"/>
</dbReference>
<keyword evidence="5 9" id="KW-1133">Transmembrane helix</keyword>
<name>A0A165NBX8_9AGAM</name>
<dbReference type="InterPro" id="IPR013320">
    <property type="entry name" value="ConA-like_dom_sf"/>
</dbReference>
<comment type="subcellular location">
    <subcellularLocation>
        <location evidence="1">Membrane</location>
        <topology evidence="1">Single-pass type II membrane protein</topology>
    </subcellularLocation>
</comment>
<accession>A0A165NBX8</accession>
<dbReference type="GO" id="GO:0006078">
    <property type="term" value="P:(1-&gt;6)-beta-D-glucan biosynthetic process"/>
    <property type="evidence" value="ECO:0007669"/>
    <property type="project" value="TreeGrafter"/>
</dbReference>
<keyword evidence="8" id="KW-0961">Cell wall biogenesis/degradation</keyword>